<protein>
    <submittedName>
        <fullName evidence="3">Uncharacterized protein</fullName>
    </submittedName>
</protein>
<feature type="coiled-coil region" evidence="1">
    <location>
        <begin position="138"/>
        <end position="259"/>
    </location>
</feature>
<organism evidence="3 4">
    <name type="scientific">Agrocybe chaxingu</name>
    <dbReference type="NCBI Taxonomy" id="84603"/>
    <lineage>
        <taxon>Eukaryota</taxon>
        <taxon>Fungi</taxon>
        <taxon>Dikarya</taxon>
        <taxon>Basidiomycota</taxon>
        <taxon>Agaricomycotina</taxon>
        <taxon>Agaricomycetes</taxon>
        <taxon>Agaricomycetidae</taxon>
        <taxon>Agaricales</taxon>
        <taxon>Agaricineae</taxon>
        <taxon>Strophariaceae</taxon>
        <taxon>Agrocybe</taxon>
    </lineage>
</organism>
<reference evidence="3" key="1">
    <citation type="submission" date="2022-07" db="EMBL/GenBank/DDBJ databases">
        <title>Genome Sequence of Agrocybe chaxingu.</title>
        <authorList>
            <person name="Buettner E."/>
        </authorList>
    </citation>
    <scope>NUCLEOTIDE SEQUENCE</scope>
    <source>
        <strain evidence="3">MP-N11</strain>
    </source>
</reference>
<evidence type="ECO:0000256" key="1">
    <source>
        <dbReference type="SAM" id="Coils"/>
    </source>
</evidence>
<proteinExistence type="predicted"/>
<name>A0A9W8MV13_9AGAR</name>
<sequence>MSSPERILAVTLYYTDKTLFANYAKQSMTRAPVTQEFGRLYGKRWVSLPPYPSIQREFYLLPTTKTKSMQLSGFQLQCNQIQRLKLRPSTIFNSPSSLNNLESPLFGAMQDKIQQSKAKREADIRKERDQKRGLTKSLDVAKSQFKAEQERAAKLEATLKAASKSREKTKLESMMESKVAKAAQDASEAKRDMQALEKKLLAKFERVTDERDTAQERSEVLSKNLDTALEHIETLSKDLDTALERIDTLSKDLDTTRSQLALVLTWREDIINKLDPQRIASLEELSDAIVNAVLHQNFSPLYTLRLRAVLDHTQSLLEQSIPFPSRQVTDPENHTKYSNLWRQRLGSEVSGNKLSKRVTHARSLLANAPAELRNTISSDNAMAIVCQNPSPICIAGNKVAYSYGEAATDQKAIEHVLINPAERNGMAEILASLST</sequence>
<evidence type="ECO:0000313" key="3">
    <source>
        <dbReference type="EMBL" id="KAJ3505333.1"/>
    </source>
</evidence>
<dbReference type="AlphaFoldDB" id="A0A9W8MV13"/>
<dbReference type="OrthoDB" id="2130750at2759"/>
<dbReference type="EMBL" id="JANKHO010000896">
    <property type="protein sequence ID" value="KAJ3505333.1"/>
    <property type="molecule type" value="Genomic_DNA"/>
</dbReference>
<comment type="caution">
    <text evidence="3">The sequence shown here is derived from an EMBL/GenBank/DDBJ whole genome shotgun (WGS) entry which is preliminary data.</text>
</comment>
<keyword evidence="4" id="KW-1185">Reference proteome</keyword>
<evidence type="ECO:0000256" key="2">
    <source>
        <dbReference type="SAM" id="MobiDB-lite"/>
    </source>
</evidence>
<feature type="region of interest" description="Disordered" evidence="2">
    <location>
        <begin position="116"/>
        <end position="137"/>
    </location>
</feature>
<keyword evidence="1" id="KW-0175">Coiled coil</keyword>
<gene>
    <name evidence="3" type="ORF">NLJ89_g7479</name>
</gene>
<dbReference type="Proteomes" id="UP001148786">
    <property type="component" value="Unassembled WGS sequence"/>
</dbReference>
<feature type="compositionally biased region" description="Basic and acidic residues" evidence="2">
    <location>
        <begin position="118"/>
        <end position="132"/>
    </location>
</feature>
<evidence type="ECO:0000313" key="4">
    <source>
        <dbReference type="Proteomes" id="UP001148786"/>
    </source>
</evidence>
<accession>A0A9W8MV13</accession>